<sequence length="200" mass="22635">MMSSPQEKQGYHHGDLRRSLIDTGLLLVREIGIDALSLRKLAERVGVSTPALYHHFRNKQDLLYALGEASIQEFEAVLRPTLGDDSTLEDFALAYVGFARNNPELYELMLGRTTWRGDHPAPFHRAARQSVRLMGQRLLSLQQQGHLPADVNVLRLTQVGWATLHGLCRMYNDGLAFTPETVEEIARYAVQLIRQTLTSR</sequence>
<protein>
    <submittedName>
        <fullName evidence="6">TetR family transcriptional regulator</fullName>
    </submittedName>
</protein>
<dbReference type="PROSITE" id="PS01081">
    <property type="entry name" value="HTH_TETR_1"/>
    <property type="match status" value="1"/>
</dbReference>
<feature type="domain" description="HTH tetR-type" evidence="5">
    <location>
        <begin position="14"/>
        <end position="74"/>
    </location>
</feature>
<evidence type="ECO:0000256" key="1">
    <source>
        <dbReference type="ARBA" id="ARBA00023015"/>
    </source>
</evidence>
<dbReference type="PROSITE" id="PS50977">
    <property type="entry name" value="HTH_TETR_2"/>
    <property type="match status" value="1"/>
</dbReference>
<accession>A0A2P6ATG9</accession>
<dbReference type="RefSeq" id="WP_105191667.1">
    <property type="nucleotide sequence ID" value="NZ_PTQZ01000061.1"/>
</dbReference>
<dbReference type="AlphaFoldDB" id="A0A2P6ATG9"/>
<feature type="DNA-binding region" description="H-T-H motif" evidence="4">
    <location>
        <begin position="37"/>
        <end position="56"/>
    </location>
</feature>
<evidence type="ECO:0000313" key="6">
    <source>
        <dbReference type="EMBL" id="PQA47662.1"/>
    </source>
</evidence>
<dbReference type="InterPro" id="IPR023772">
    <property type="entry name" value="DNA-bd_HTH_TetR-type_CS"/>
</dbReference>
<dbReference type="InterPro" id="IPR050109">
    <property type="entry name" value="HTH-type_TetR-like_transc_reg"/>
</dbReference>
<organism evidence="6 7">
    <name type="scientific">Amnimonas aquatica</name>
    <dbReference type="NCBI Taxonomy" id="2094561"/>
    <lineage>
        <taxon>Bacteria</taxon>
        <taxon>Pseudomonadati</taxon>
        <taxon>Pseudomonadota</taxon>
        <taxon>Gammaproteobacteria</taxon>
        <taxon>Moraxellales</taxon>
        <taxon>Moraxellaceae</taxon>
        <taxon>Amnimonas</taxon>
    </lineage>
</organism>
<evidence type="ECO:0000313" key="7">
    <source>
        <dbReference type="Proteomes" id="UP000243900"/>
    </source>
</evidence>
<evidence type="ECO:0000259" key="5">
    <source>
        <dbReference type="PROSITE" id="PS50977"/>
    </source>
</evidence>
<comment type="caution">
    <text evidence="6">The sequence shown here is derived from an EMBL/GenBank/DDBJ whole genome shotgun (WGS) entry which is preliminary data.</text>
</comment>
<dbReference type="InterPro" id="IPR001647">
    <property type="entry name" value="HTH_TetR"/>
</dbReference>
<keyword evidence="3" id="KW-0804">Transcription</keyword>
<keyword evidence="1" id="KW-0805">Transcription regulation</keyword>
<evidence type="ECO:0000256" key="4">
    <source>
        <dbReference type="PROSITE-ProRule" id="PRU00335"/>
    </source>
</evidence>
<reference evidence="7" key="1">
    <citation type="submission" date="2018-02" db="EMBL/GenBank/DDBJ databases">
        <title>Genome sequencing of Solimonas sp. HR-BB.</title>
        <authorList>
            <person name="Lee Y."/>
            <person name="Jeon C.O."/>
        </authorList>
    </citation>
    <scope>NUCLEOTIDE SEQUENCE [LARGE SCALE GENOMIC DNA]</scope>
    <source>
        <strain evidence="7">HR-E</strain>
    </source>
</reference>
<dbReference type="InterPro" id="IPR036271">
    <property type="entry name" value="Tet_transcr_reg_TetR-rel_C_sf"/>
</dbReference>
<dbReference type="Gene3D" id="1.10.357.10">
    <property type="entry name" value="Tetracycline Repressor, domain 2"/>
    <property type="match status" value="1"/>
</dbReference>
<dbReference type="PANTHER" id="PTHR30055">
    <property type="entry name" value="HTH-TYPE TRANSCRIPTIONAL REGULATOR RUTR"/>
    <property type="match status" value="1"/>
</dbReference>
<dbReference type="InterPro" id="IPR009057">
    <property type="entry name" value="Homeodomain-like_sf"/>
</dbReference>
<dbReference type="PRINTS" id="PR00455">
    <property type="entry name" value="HTHTETR"/>
</dbReference>
<keyword evidence="2 4" id="KW-0238">DNA-binding</keyword>
<gene>
    <name evidence="6" type="ORF">C5O18_03980</name>
</gene>
<dbReference type="OrthoDB" id="5293556at2"/>
<dbReference type="Proteomes" id="UP000243900">
    <property type="component" value="Unassembled WGS sequence"/>
</dbReference>
<dbReference type="SUPFAM" id="SSF48498">
    <property type="entry name" value="Tetracyclin repressor-like, C-terminal domain"/>
    <property type="match status" value="1"/>
</dbReference>
<dbReference type="EMBL" id="PTQZ01000061">
    <property type="protein sequence ID" value="PQA47662.1"/>
    <property type="molecule type" value="Genomic_DNA"/>
</dbReference>
<dbReference type="GO" id="GO:0003700">
    <property type="term" value="F:DNA-binding transcription factor activity"/>
    <property type="evidence" value="ECO:0007669"/>
    <property type="project" value="TreeGrafter"/>
</dbReference>
<dbReference type="Pfam" id="PF13305">
    <property type="entry name" value="TetR_C_33"/>
    <property type="match status" value="1"/>
</dbReference>
<proteinExistence type="predicted"/>
<dbReference type="GO" id="GO:0000976">
    <property type="term" value="F:transcription cis-regulatory region binding"/>
    <property type="evidence" value="ECO:0007669"/>
    <property type="project" value="TreeGrafter"/>
</dbReference>
<dbReference type="PANTHER" id="PTHR30055:SF220">
    <property type="entry name" value="TETR-FAMILY REGULATORY PROTEIN"/>
    <property type="match status" value="1"/>
</dbReference>
<dbReference type="Pfam" id="PF00440">
    <property type="entry name" value="TetR_N"/>
    <property type="match status" value="1"/>
</dbReference>
<dbReference type="InterPro" id="IPR025996">
    <property type="entry name" value="MT1864/Rv1816-like_C"/>
</dbReference>
<keyword evidence="7" id="KW-1185">Reference proteome</keyword>
<evidence type="ECO:0000256" key="2">
    <source>
        <dbReference type="ARBA" id="ARBA00023125"/>
    </source>
</evidence>
<evidence type="ECO:0000256" key="3">
    <source>
        <dbReference type="ARBA" id="ARBA00023163"/>
    </source>
</evidence>
<dbReference type="SUPFAM" id="SSF46689">
    <property type="entry name" value="Homeodomain-like"/>
    <property type="match status" value="1"/>
</dbReference>
<name>A0A2P6ATG9_9GAMM</name>